<evidence type="ECO:0000313" key="2">
    <source>
        <dbReference type="Proteomes" id="UP000638570"/>
    </source>
</evidence>
<name>A0ABS1QPL1_9GAMM</name>
<dbReference type="Proteomes" id="UP000638570">
    <property type="component" value="Unassembled WGS sequence"/>
</dbReference>
<protein>
    <submittedName>
        <fullName evidence="1">Uncharacterized protein</fullName>
    </submittedName>
</protein>
<proteinExistence type="predicted"/>
<dbReference type="RefSeq" id="WP_202082420.1">
    <property type="nucleotide sequence ID" value="NZ_JAERTZ010000012.1"/>
</dbReference>
<evidence type="ECO:0000313" key="1">
    <source>
        <dbReference type="EMBL" id="MBL1376457.1"/>
    </source>
</evidence>
<keyword evidence="2" id="KW-1185">Reference proteome</keyword>
<reference evidence="2" key="1">
    <citation type="submission" date="2021-01" db="EMBL/GenBank/DDBJ databases">
        <title>Genome public.</title>
        <authorList>
            <person name="Liu C."/>
            <person name="Sun Q."/>
        </authorList>
    </citation>
    <scope>NUCLEOTIDE SEQUENCE [LARGE SCALE GENOMIC DNA]</scope>
    <source>
        <strain evidence="2">CGMCC 1.18722</strain>
    </source>
</reference>
<accession>A0ABS1QPL1</accession>
<comment type="caution">
    <text evidence="1">The sequence shown here is derived from an EMBL/GenBank/DDBJ whole genome shotgun (WGS) entry which is preliminary data.</text>
</comment>
<dbReference type="EMBL" id="JAERTZ010000012">
    <property type="protein sequence ID" value="MBL1376457.1"/>
    <property type="molecule type" value="Genomic_DNA"/>
</dbReference>
<sequence length="296" mass="34670">MGENIEEVKCDVIQRFKGIADEDEFKLRYMIGNYERIEGLRHNFSYDVDGLCSYFAGEFLKWIGKPISKRHGNSLDRFEKVFSHGFEEVRVNVGDVSWLESREDECFVAWVACRKYRGGKRYNDFGLPLRPAVHKEIYTAVKEFLVFLDITSRGKEEFVDNIRDVLSRLDESSKMFSWVKDNDDDFISWLVEYLDGKDLMEGLSSLPVSCDRVKVFKTAFFLWEAHPDTKTIFLRSARAAWSQRKFRESNRDNGRLNTYIGKKAKQALVNLADDDGVKIKDVLNKLIMNEYDRRKK</sequence>
<gene>
    <name evidence="1" type="ORF">JKV55_03785</name>
</gene>
<organism evidence="1 2">
    <name type="scientific">Zobellella iuensis</name>
    <dbReference type="NCBI Taxonomy" id="2803811"/>
    <lineage>
        <taxon>Bacteria</taxon>
        <taxon>Pseudomonadati</taxon>
        <taxon>Pseudomonadota</taxon>
        <taxon>Gammaproteobacteria</taxon>
        <taxon>Aeromonadales</taxon>
        <taxon>Aeromonadaceae</taxon>
        <taxon>Zobellella</taxon>
    </lineage>
</organism>